<evidence type="ECO:0000313" key="3">
    <source>
        <dbReference type="Proteomes" id="UP000552097"/>
    </source>
</evidence>
<protein>
    <submittedName>
        <fullName evidence="2">Uncharacterized protein</fullName>
    </submittedName>
</protein>
<feature type="region of interest" description="Disordered" evidence="1">
    <location>
        <begin position="250"/>
        <end position="274"/>
    </location>
</feature>
<feature type="region of interest" description="Disordered" evidence="1">
    <location>
        <begin position="287"/>
        <end position="351"/>
    </location>
</feature>
<dbReference type="Proteomes" id="UP000552097">
    <property type="component" value="Unassembled WGS sequence"/>
</dbReference>
<proteinExistence type="predicted"/>
<comment type="caution">
    <text evidence="2">The sequence shown here is derived from an EMBL/GenBank/DDBJ whole genome shotgun (WGS) entry which is preliminary data.</text>
</comment>
<reference evidence="2 3" key="1">
    <citation type="submission" date="2020-08" db="EMBL/GenBank/DDBJ databases">
        <title>Sequencing the genomes of 1000 actinobacteria strains.</title>
        <authorList>
            <person name="Klenk H.-P."/>
        </authorList>
    </citation>
    <scope>NUCLEOTIDE SEQUENCE [LARGE SCALE GENOMIC DNA]</scope>
    <source>
        <strain evidence="2 3">DSM 45486</strain>
    </source>
</reference>
<sequence>MRAQLAELARAGDRTALRLLTQLDTGPAESEFAALRRCLSGHTVTVRTVLDRSVGASVRGLAQLDTGVARLTGSVTAHTATVGAATLKYAALAGGIAQVLGLMGGLGAAAGTAAGSLLIVPAIGVAAAVGVRTLKLGVDGLNDALSAETPAEYAKSVKDFPPAMRETTDAVRALRAQLDGLKLDVQARLFAGLGDEVTALGERYLPVLRDGLGGIADGYNHAARQAAGFASEARTVDDVRLILDNTGQAVRAPRRTRHGHRTQDSRVSPGFRWGQERRAAAGRVEGWATGQADGSGPSSHSSATWRAHHGEIGRAPASTAGANSAHGAHSNESTSSGLSVGSPVTRPRKTGHISFSVTPFSITARYRNAGSTRSRVTSFRPSSSNSRRATAVSIGSSGAGWPQHVFVHTPGHVFLCRARLVSSRRPSESNTYDEKARCSGVDEW</sequence>
<gene>
    <name evidence="2" type="ORF">F4560_004320</name>
</gene>
<name>A0A7W9M248_9PSEU</name>
<feature type="region of interest" description="Disordered" evidence="1">
    <location>
        <begin position="371"/>
        <end position="396"/>
    </location>
</feature>
<evidence type="ECO:0000313" key="2">
    <source>
        <dbReference type="EMBL" id="MBB5804552.1"/>
    </source>
</evidence>
<dbReference type="EMBL" id="JACHMO010000001">
    <property type="protein sequence ID" value="MBB5804552.1"/>
    <property type="molecule type" value="Genomic_DNA"/>
</dbReference>
<organism evidence="2 3">
    <name type="scientific">Saccharothrix ecbatanensis</name>
    <dbReference type="NCBI Taxonomy" id="1105145"/>
    <lineage>
        <taxon>Bacteria</taxon>
        <taxon>Bacillati</taxon>
        <taxon>Actinomycetota</taxon>
        <taxon>Actinomycetes</taxon>
        <taxon>Pseudonocardiales</taxon>
        <taxon>Pseudonocardiaceae</taxon>
        <taxon>Saccharothrix</taxon>
    </lineage>
</organism>
<evidence type="ECO:0000256" key="1">
    <source>
        <dbReference type="SAM" id="MobiDB-lite"/>
    </source>
</evidence>
<dbReference type="AlphaFoldDB" id="A0A7W9M248"/>
<keyword evidence="3" id="KW-1185">Reference proteome</keyword>
<feature type="region of interest" description="Disordered" evidence="1">
    <location>
        <begin position="425"/>
        <end position="444"/>
    </location>
</feature>
<feature type="compositionally biased region" description="Polar residues" evidence="1">
    <location>
        <begin position="330"/>
        <end position="339"/>
    </location>
</feature>
<accession>A0A7W9M248</accession>